<comment type="caution">
    <text evidence="1">The sequence shown here is derived from an EMBL/GenBank/DDBJ whole genome shotgun (WGS) entry which is preliminary data.</text>
</comment>
<reference evidence="1 2" key="1">
    <citation type="submission" date="2017-12" db="EMBL/GenBank/DDBJ databases">
        <title>High-resolution comparative analysis of great ape genomes.</title>
        <authorList>
            <person name="Pollen A."/>
            <person name="Hastie A."/>
            <person name="Hormozdiari F."/>
            <person name="Dougherty M."/>
            <person name="Liu R."/>
            <person name="Chaisson M."/>
            <person name="Hoppe E."/>
            <person name="Hill C."/>
            <person name="Pang A."/>
            <person name="Hillier L."/>
            <person name="Baker C."/>
            <person name="Armstrong J."/>
            <person name="Shendure J."/>
            <person name="Paten B."/>
            <person name="Wilson R."/>
            <person name="Chao H."/>
            <person name="Schneider V."/>
            <person name="Ventura M."/>
            <person name="Kronenberg Z."/>
            <person name="Murali S."/>
            <person name="Gordon D."/>
            <person name="Cantsilieris S."/>
            <person name="Munson K."/>
            <person name="Nelson B."/>
            <person name="Raja A."/>
            <person name="Underwood J."/>
            <person name="Diekhans M."/>
            <person name="Fiddes I."/>
            <person name="Haussler D."/>
            <person name="Eichler E."/>
        </authorList>
    </citation>
    <scope>NUCLEOTIDE SEQUENCE [LARGE SCALE GENOMIC DNA]</scope>
    <source>
        <strain evidence="1">Yerkes chimp pedigree #C0471</strain>
    </source>
</reference>
<gene>
    <name evidence="1" type="ORF">CK820_G0054650</name>
</gene>
<organism evidence="1 2">
    <name type="scientific">Pan troglodytes</name>
    <name type="common">Chimpanzee</name>
    <dbReference type="NCBI Taxonomy" id="9598"/>
    <lineage>
        <taxon>Eukaryota</taxon>
        <taxon>Metazoa</taxon>
        <taxon>Chordata</taxon>
        <taxon>Craniata</taxon>
        <taxon>Vertebrata</taxon>
        <taxon>Euteleostomi</taxon>
        <taxon>Mammalia</taxon>
        <taxon>Eutheria</taxon>
        <taxon>Euarchontoglires</taxon>
        <taxon>Primates</taxon>
        <taxon>Haplorrhini</taxon>
        <taxon>Catarrhini</taxon>
        <taxon>Hominidae</taxon>
        <taxon>Pan</taxon>
    </lineage>
</organism>
<dbReference type="AlphaFoldDB" id="A0A2J8INQ7"/>
<name>A0A2J8INQ7_PANTR</name>
<proteinExistence type="predicted"/>
<dbReference type="EMBL" id="NBAG03000676">
    <property type="protein sequence ID" value="PNI12152.1"/>
    <property type="molecule type" value="Genomic_DNA"/>
</dbReference>
<feature type="non-terminal residue" evidence="1">
    <location>
        <position position="44"/>
    </location>
</feature>
<sequence length="44" mass="5057">MPVTKLGRLVKDMKIKSLEEIYLFSLPIKESEIIDFFLGASLKD</sequence>
<protein>
    <submittedName>
        <fullName evidence="1">RPS2 isoform 2</fullName>
    </submittedName>
</protein>
<accession>A0A2J8INQ7</accession>
<dbReference type="Gene3D" id="3.30.160.20">
    <property type="match status" value="1"/>
</dbReference>
<evidence type="ECO:0000313" key="1">
    <source>
        <dbReference type="EMBL" id="PNI12152.1"/>
    </source>
</evidence>
<evidence type="ECO:0000313" key="2">
    <source>
        <dbReference type="Proteomes" id="UP000236370"/>
    </source>
</evidence>
<dbReference type="SMR" id="A0A2J8INQ7"/>
<dbReference type="Proteomes" id="UP000236370">
    <property type="component" value="Unassembled WGS sequence"/>
</dbReference>